<dbReference type="InterPro" id="IPR018541">
    <property type="entry name" value="Ftsk_gamma"/>
</dbReference>
<reference evidence="2 3" key="1">
    <citation type="journal article" date="2016" name="Environ. Microbiol.">
        <title>Genomic resolution of a cold subsurface aquifer community provides metabolic insights for novel microbes adapted to high CO concentrations.</title>
        <authorList>
            <person name="Probst A.J."/>
            <person name="Castelle C.J."/>
            <person name="Singh A."/>
            <person name="Brown C.T."/>
            <person name="Anantharaman K."/>
            <person name="Sharon I."/>
            <person name="Hug L.A."/>
            <person name="Burstein D."/>
            <person name="Emerson J.B."/>
            <person name="Thomas B.C."/>
            <person name="Banfield J.F."/>
        </authorList>
    </citation>
    <scope>NUCLEOTIDE SEQUENCE [LARGE SCALE GENOMIC DNA]</scope>
    <source>
        <strain evidence="2">CG1_02_42_45</strain>
    </source>
</reference>
<dbReference type="EMBL" id="MNUJ01000025">
    <property type="protein sequence ID" value="OIN89800.1"/>
    <property type="molecule type" value="Genomic_DNA"/>
</dbReference>
<evidence type="ECO:0000313" key="3">
    <source>
        <dbReference type="Proteomes" id="UP000182753"/>
    </source>
</evidence>
<comment type="caution">
    <text evidence="2">The sequence shown here is derived from an EMBL/GenBank/DDBJ whole genome shotgun (WGS) entry which is preliminary data.</text>
</comment>
<feature type="domain" description="FtsK gamma" evidence="1">
    <location>
        <begin position="41"/>
        <end position="82"/>
    </location>
</feature>
<dbReference type="InterPro" id="IPR036390">
    <property type="entry name" value="WH_DNA-bd_sf"/>
</dbReference>
<proteinExistence type="predicted"/>
<evidence type="ECO:0000259" key="1">
    <source>
        <dbReference type="SMART" id="SM00843"/>
    </source>
</evidence>
<dbReference type="Gene3D" id="1.10.10.10">
    <property type="entry name" value="Winged helix-like DNA-binding domain superfamily/Winged helix DNA-binding domain"/>
    <property type="match status" value="1"/>
</dbReference>
<dbReference type="SMART" id="SM00843">
    <property type="entry name" value="Ftsk_gamma"/>
    <property type="match status" value="1"/>
</dbReference>
<protein>
    <recommendedName>
        <fullName evidence="1">FtsK gamma domain-containing protein</fullName>
    </recommendedName>
</protein>
<sequence>MDINERLEKIEKQLELLMLKVDAISSKVENNNRLARLKRDLLTDSELYSEAKKIVIKTRRATAELLQRKLLIGYAKAAQLLEF</sequence>
<gene>
    <name evidence="2" type="ORF">AUJ40_01285</name>
</gene>
<evidence type="ECO:0000313" key="2">
    <source>
        <dbReference type="EMBL" id="OIN89800.1"/>
    </source>
</evidence>
<dbReference type="Pfam" id="PF09397">
    <property type="entry name" value="FtsK_gamma"/>
    <property type="match status" value="1"/>
</dbReference>
<dbReference type="SUPFAM" id="SSF46785">
    <property type="entry name" value="Winged helix' DNA-binding domain"/>
    <property type="match status" value="1"/>
</dbReference>
<dbReference type="Proteomes" id="UP000182753">
    <property type="component" value="Unassembled WGS sequence"/>
</dbReference>
<accession>A0A1J4RS05</accession>
<organism evidence="2 3">
    <name type="scientific">Candidatus Berkelbacteria bacterium CG1_02_42_45</name>
    <dbReference type="NCBI Taxonomy" id="1805036"/>
    <lineage>
        <taxon>Bacteria</taxon>
        <taxon>Candidatus Berkelbacteria</taxon>
    </lineage>
</organism>
<dbReference type="AlphaFoldDB" id="A0A1J4RS05"/>
<dbReference type="InterPro" id="IPR036388">
    <property type="entry name" value="WH-like_DNA-bd_sf"/>
</dbReference>
<name>A0A1J4RS05_9BACT</name>